<comment type="subcellular location">
    <subcellularLocation>
        <location evidence="1">Cell outer membrane</location>
    </subcellularLocation>
</comment>
<accession>W7YFR7</accession>
<reference evidence="9 10" key="1">
    <citation type="journal article" date="2014" name="Genome Announc.">
        <title>Draft Genome Sequence of Cytophaga fermentans JCM 21142T, a Facultative Anaerobe Isolated from Marine Mud.</title>
        <authorList>
            <person name="Starns D."/>
            <person name="Oshima K."/>
            <person name="Suda W."/>
            <person name="Iino T."/>
            <person name="Yuki M."/>
            <person name="Inoue J."/>
            <person name="Kitamura K."/>
            <person name="Iida T."/>
            <person name="Darby A."/>
            <person name="Hattori M."/>
            <person name="Ohkuma M."/>
        </authorList>
    </citation>
    <scope>NUCLEOTIDE SEQUENCE [LARGE SCALE GENOMIC DNA]</scope>
    <source>
        <strain evidence="9 10">JCM 21142</strain>
    </source>
</reference>
<evidence type="ECO:0000256" key="3">
    <source>
        <dbReference type="ARBA" id="ARBA00022448"/>
    </source>
</evidence>
<proteinExistence type="inferred from homology"/>
<sequence>MDNLLRMDRFCTIYPAQKKPLNLEETRNLALEFNKSLKVSALQKVEAEAQKKEAFTNYLPRIDASGSASLMPTLENIGIPGFQLPTGPEAGAGASNAYFPGMTLETEKLSILEAGVTAQQAIYAGGQVRLGNKMASTGVEISEQAYQLKEAEVILNTDQAYWQLAAMNETVKLAEKYVQMLDSLEDQLKDMYELSLVPKSEKLRVTVQKNDAELKLLKARNGYRIMQMNLCRIIGLPLSTDIEITEKVNQNPILPDMSNSTEKALAGRQELKILDGQAQLSDYQKKMVNAAFLPQLGAQVAYQYSQYGDLYDDGLVTLGASLSIPIFHWGEKKHKKSAAQARIEQAQLNLSDSQELVQLEVQQVMIQLQEGYESILWAQKNKQEAQESLEETQASYEVGLNTTTDLLNAQASWQDAYSQEIKALANFQVLKTRYQKALGLL</sequence>
<organism evidence="9 10">
    <name type="scientific">Saccharicrinis fermentans DSM 9555 = JCM 21142</name>
    <dbReference type="NCBI Taxonomy" id="869213"/>
    <lineage>
        <taxon>Bacteria</taxon>
        <taxon>Pseudomonadati</taxon>
        <taxon>Bacteroidota</taxon>
        <taxon>Bacteroidia</taxon>
        <taxon>Marinilabiliales</taxon>
        <taxon>Marinilabiliaceae</taxon>
        <taxon>Saccharicrinis</taxon>
    </lineage>
</organism>
<keyword evidence="7" id="KW-0998">Cell outer membrane</keyword>
<evidence type="ECO:0000256" key="2">
    <source>
        <dbReference type="ARBA" id="ARBA00007613"/>
    </source>
</evidence>
<comment type="caution">
    <text evidence="9">The sequence shown here is derived from an EMBL/GenBank/DDBJ whole genome shotgun (WGS) entry which is preliminary data.</text>
</comment>
<dbReference type="GO" id="GO:0015562">
    <property type="term" value="F:efflux transmembrane transporter activity"/>
    <property type="evidence" value="ECO:0007669"/>
    <property type="project" value="InterPro"/>
</dbReference>
<evidence type="ECO:0000256" key="1">
    <source>
        <dbReference type="ARBA" id="ARBA00004442"/>
    </source>
</evidence>
<comment type="similarity">
    <text evidence="2">Belongs to the outer membrane factor (OMF) (TC 1.B.17) family.</text>
</comment>
<dbReference type="SUPFAM" id="SSF56954">
    <property type="entry name" value="Outer membrane efflux proteins (OEP)"/>
    <property type="match status" value="1"/>
</dbReference>
<keyword evidence="6" id="KW-0472">Membrane</keyword>
<gene>
    <name evidence="9" type="ORF">JCM21142_51</name>
</gene>
<dbReference type="Proteomes" id="UP000019402">
    <property type="component" value="Unassembled WGS sequence"/>
</dbReference>
<evidence type="ECO:0000313" key="10">
    <source>
        <dbReference type="Proteomes" id="UP000019402"/>
    </source>
</evidence>
<dbReference type="EMBL" id="BAMD01000001">
    <property type="protein sequence ID" value="GAF01444.1"/>
    <property type="molecule type" value="Genomic_DNA"/>
</dbReference>
<keyword evidence="3" id="KW-0813">Transport</keyword>
<dbReference type="GO" id="GO:0015288">
    <property type="term" value="F:porin activity"/>
    <property type="evidence" value="ECO:0007669"/>
    <property type="project" value="TreeGrafter"/>
</dbReference>
<keyword evidence="4" id="KW-1134">Transmembrane beta strand</keyword>
<keyword evidence="10" id="KW-1185">Reference proteome</keyword>
<protein>
    <submittedName>
        <fullName evidence="9">Outer membrane channel protein</fullName>
    </submittedName>
</protein>
<keyword evidence="5" id="KW-0812">Transmembrane</keyword>
<dbReference type="Pfam" id="PF02321">
    <property type="entry name" value="OEP"/>
    <property type="match status" value="2"/>
</dbReference>
<name>W7YFR7_9BACT</name>
<evidence type="ECO:0000256" key="5">
    <source>
        <dbReference type="ARBA" id="ARBA00022692"/>
    </source>
</evidence>
<dbReference type="InterPro" id="IPR003423">
    <property type="entry name" value="OMP_efflux"/>
</dbReference>
<dbReference type="PANTHER" id="PTHR30026">
    <property type="entry name" value="OUTER MEMBRANE PROTEIN TOLC"/>
    <property type="match status" value="1"/>
</dbReference>
<dbReference type="InterPro" id="IPR051906">
    <property type="entry name" value="TolC-like"/>
</dbReference>
<dbReference type="AlphaFoldDB" id="W7YFR7"/>
<dbReference type="RefSeq" id="WP_081785479.1">
    <property type="nucleotide sequence ID" value="NZ_BAMD01000001.1"/>
</dbReference>
<evidence type="ECO:0000256" key="4">
    <source>
        <dbReference type="ARBA" id="ARBA00022452"/>
    </source>
</evidence>
<dbReference type="GO" id="GO:0009279">
    <property type="term" value="C:cell outer membrane"/>
    <property type="evidence" value="ECO:0007669"/>
    <property type="project" value="UniProtKB-SubCell"/>
</dbReference>
<dbReference type="eggNOG" id="COG1538">
    <property type="taxonomic scope" value="Bacteria"/>
</dbReference>
<feature type="coiled-coil region" evidence="8">
    <location>
        <begin position="167"/>
        <end position="194"/>
    </location>
</feature>
<evidence type="ECO:0000256" key="6">
    <source>
        <dbReference type="ARBA" id="ARBA00023136"/>
    </source>
</evidence>
<dbReference type="Gene3D" id="1.20.1600.10">
    <property type="entry name" value="Outer membrane efflux proteins (OEP)"/>
    <property type="match status" value="1"/>
</dbReference>
<evidence type="ECO:0000256" key="7">
    <source>
        <dbReference type="ARBA" id="ARBA00023237"/>
    </source>
</evidence>
<dbReference type="STRING" id="869213.GCA_000517085_04456"/>
<evidence type="ECO:0000313" key="9">
    <source>
        <dbReference type="EMBL" id="GAF01444.1"/>
    </source>
</evidence>
<dbReference type="PANTHER" id="PTHR30026:SF20">
    <property type="entry name" value="OUTER MEMBRANE PROTEIN TOLC"/>
    <property type="match status" value="1"/>
</dbReference>
<evidence type="ECO:0000256" key="8">
    <source>
        <dbReference type="SAM" id="Coils"/>
    </source>
</evidence>
<dbReference type="OrthoDB" id="9807719at2"/>
<keyword evidence="8" id="KW-0175">Coiled coil</keyword>
<dbReference type="GO" id="GO:1990281">
    <property type="term" value="C:efflux pump complex"/>
    <property type="evidence" value="ECO:0007669"/>
    <property type="project" value="TreeGrafter"/>
</dbReference>